<proteinExistence type="predicted"/>
<name>A0A0F7L3T5_9VIRU</name>
<protein>
    <submittedName>
        <fullName evidence="1">Uncharacterized protein</fullName>
    </submittedName>
</protein>
<organism evidence="1">
    <name type="scientific">uncultured marine virus</name>
    <dbReference type="NCBI Taxonomy" id="186617"/>
    <lineage>
        <taxon>Viruses</taxon>
        <taxon>environmental samples</taxon>
    </lineage>
</organism>
<reference evidence="1" key="2">
    <citation type="submission" date="2015-03" db="EMBL/GenBank/DDBJ databases">
        <authorList>
            <person name="Chow C.-E.T."/>
            <person name="Winget D.M."/>
            <person name="White R.A.III."/>
            <person name="Hallam S.J."/>
            <person name="Suttle C.A."/>
        </authorList>
    </citation>
    <scope>NUCLEOTIDE SEQUENCE</scope>
    <source>
        <strain evidence="1">Anoxic3_4</strain>
    </source>
</reference>
<sequence length="72" mass="8286">MSRQTLSLLSLFSSQNFSQKFLGDFFHSVRCRAVFVSAFRSCPRSQISHQKASQVLRQTHQVSQQCQFSTTQ</sequence>
<reference evidence="1" key="1">
    <citation type="journal article" date="2015" name="Front. Microbiol.">
        <title>Combining genomic sequencing methods to explore viral diversity and reveal potential virus-host interactions.</title>
        <authorList>
            <person name="Chow C.E."/>
            <person name="Winget D.M."/>
            <person name="White R.A.III."/>
            <person name="Hallam S.J."/>
            <person name="Suttle C.A."/>
        </authorList>
    </citation>
    <scope>NUCLEOTIDE SEQUENCE</scope>
    <source>
        <strain evidence="1">Anoxic3_4</strain>
    </source>
</reference>
<accession>A0A0F7L3T5</accession>
<dbReference type="EMBL" id="KR029579">
    <property type="protein sequence ID" value="AKH46152.1"/>
    <property type="molecule type" value="Genomic_DNA"/>
</dbReference>
<evidence type="ECO:0000313" key="1">
    <source>
        <dbReference type="EMBL" id="AKH46152.1"/>
    </source>
</evidence>